<evidence type="ECO:0000313" key="1">
    <source>
        <dbReference type="EMBL" id="KAI4363909.1"/>
    </source>
</evidence>
<proteinExistence type="predicted"/>
<comment type="caution">
    <text evidence="1">The sequence shown here is derived from an EMBL/GenBank/DDBJ whole genome shotgun (WGS) entry which is preliminary data.</text>
</comment>
<name>A0ACB9QD08_9MYRT</name>
<accession>A0ACB9QD08</accession>
<reference evidence="2" key="1">
    <citation type="journal article" date="2023" name="Front. Plant Sci.">
        <title>Chromosomal-level genome assembly of Melastoma candidum provides insights into trichome evolution.</title>
        <authorList>
            <person name="Zhong Y."/>
            <person name="Wu W."/>
            <person name="Sun C."/>
            <person name="Zou P."/>
            <person name="Liu Y."/>
            <person name="Dai S."/>
            <person name="Zhou R."/>
        </authorList>
    </citation>
    <scope>NUCLEOTIDE SEQUENCE [LARGE SCALE GENOMIC DNA]</scope>
</reference>
<organism evidence="1 2">
    <name type="scientific">Melastoma candidum</name>
    <dbReference type="NCBI Taxonomy" id="119954"/>
    <lineage>
        <taxon>Eukaryota</taxon>
        <taxon>Viridiplantae</taxon>
        <taxon>Streptophyta</taxon>
        <taxon>Embryophyta</taxon>
        <taxon>Tracheophyta</taxon>
        <taxon>Spermatophyta</taxon>
        <taxon>Magnoliopsida</taxon>
        <taxon>eudicotyledons</taxon>
        <taxon>Gunneridae</taxon>
        <taxon>Pentapetalae</taxon>
        <taxon>rosids</taxon>
        <taxon>malvids</taxon>
        <taxon>Myrtales</taxon>
        <taxon>Melastomataceae</taxon>
        <taxon>Melastomatoideae</taxon>
        <taxon>Melastomateae</taxon>
        <taxon>Melastoma</taxon>
    </lineage>
</organism>
<sequence>MRRSVVFLSLVLFLLINTLPSLAKPRLANPNCNESCVDSNVTIPFPFGIGPTCFLDEWYEIDCPNGGSTPFLKKIGLEVLNISLPEDNYPLSTDGSIEVRFPVVTNGSCAGHGGDHPPSLEGSNFFFSPMSNMFNVVGCNVLALMNSSMSAVSGCKTGCGAGKFSWNGSCPIGNSCCRTSLPSNLQEFKVEFRDVSGGDCSYAFLADQSFLVSNYSDLDPIGAGHGYVPVVLEWGISNHTEPLSQLDKPNENRYCQIESFSSYGRTMPFIQCVCYSGYEGNGYMLNSCEDIDECVSLPYYREQQLCPNNQKCANTPGSYHCVDRWKTVKFTLIGIGSALGALLLLFCAWRPRYIKKRKEIKLRKKHFKQNGGLLLQQQLNSPDGCLEKSRIFTSKDLQVATDNFSQSTVLGHGGQGTVYKGMLADGRIVAIKKSLVVDEEKPEQFINEVKQEGTEEEISRVARLAKRCLHLHGRNRPTMREVAAELEEIRNIQFPSGILKGQEKNGIMEEHTAGLAPGSKCSGRFNATLAMGSDRSTMAETQVREEVHKSGSYGRSLDISKFSSYDELRSELARLFGLEDLLEDPQRSGWQLVFVDRENDILLLGDDPWQEFVNSVWYIKILSPLEVQQVEKKGIHPGNPTSSNKTTGGNCDNYGSQNEPRNTGSMVAPMMGSLEY</sequence>
<evidence type="ECO:0000313" key="2">
    <source>
        <dbReference type="Proteomes" id="UP001057402"/>
    </source>
</evidence>
<dbReference type="EMBL" id="CM042885">
    <property type="protein sequence ID" value="KAI4363909.1"/>
    <property type="molecule type" value="Genomic_DNA"/>
</dbReference>
<keyword evidence="2" id="KW-1185">Reference proteome</keyword>
<gene>
    <name evidence="1" type="ORF">MLD38_020070</name>
</gene>
<protein>
    <submittedName>
        <fullName evidence="1">Uncharacterized protein</fullName>
    </submittedName>
</protein>
<dbReference type="Proteomes" id="UP001057402">
    <property type="component" value="Chromosome 6"/>
</dbReference>